<dbReference type="GO" id="GO:0008270">
    <property type="term" value="F:zinc ion binding"/>
    <property type="evidence" value="ECO:0007669"/>
    <property type="project" value="UniProtKB-KW"/>
</dbReference>
<dbReference type="InterPro" id="IPR013087">
    <property type="entry name" value="Znf_C2H2_type"/>
</dbReference>
<dbReference type="PANTHER" id="PTHR14003">
    <property type="entry name" value="TRANSCRIPTIONAL REPRESSOR PROTEIN YY"/>
    <property type="match status" value="1"/>
</dbReference>
<feature type="compositionally biased region" description="Basic residues" evidence="8">
    <location>
        <begin position="247"/>
        <end position="262"/>
    </location>
</feature>
<keyword evidence="11" id="KW-1185">Reference proteome</keyword>
<dbReference type="GO" id="GO:0005667">
    <property type="term" value="C:transcription regulator complex"/>
    <property type="evidence" value="ECO:0007669"/>
    <property type="project" value="TreeGrafter"/>
</dbReference>
<feature type="region of interest" description="Disordered" evidence="8">
    <location>
        <begin position="138"/>
        <end position="165"/>
    </location>
</feature>
<dbReference type="PROSITE" id="PS00028">
    <property type="entry name" value="ZINC_FINGER_C2H2_1"/>
    <property type="match status" value="2"/>
</dbReference>
<dbReference type="SMART" id="SM00355">
    <property type="entry name" value="ZnF_C2H2"/>
    <property type="match status" value="2"/>
</dbReference>
<dbReference type="Gene3D" id="3.30.160.60">
    <property type="entry name" value="Classic Zinc Finger"/>
    <property type="match status" value="2"/>
</dbReference>
<dbReference type="AlphaFoldDB" id="A0AAV5QHA4"/>
<dbReference type="EMBL" id="BTFZ01000002">
    <property type="protein sequence ID" value="GMM33734.1"/>
    <property type="molecule type" value="Genomic_DNA"/>
</dbReference>
<organism evidence="10 11">
    <name type="scientific">Saccharomycopsis crataegensis</name>
    <dbReference type="NCBI Taxonomy" id="43959"/>
    <lineage>
        <taxon>Eukaryota</taxon>
        <taxon>Fungi</taxon>
        <taxon>Dikarya</taxon>
        <taxon>Ascomycota</taxon>
        <taxon>Saccharomycotina</taxon>
        <taxon>Saccharomycetes</taxon>
        <taxon>Saccharomycopsidaceae</taxon>
        <taxon>Saccharomycopsis</taxon>
    </lineage>
</organism>
<accession>A0AAV5QHA4</accession>
<feature type="domain" description="C2H2-type" evidence="9">
    <location>
        <begin position="223"/>
        <end position="252"/>
    </location>
</feature>
<feature type="compositionally biased region" description="Polar residues" evidence="8">
    <location>
        <begin position="1"/>
        <end position="15"/>
    </location>
</feature>
<dbReference type="GO" id="GO:0000785">
    <property type="term" value="C:chromatin"/>
    <property type="evidence" value="ECO:0007669"/>
    <property type="project" value="TreeGrafter"/>
</dbReference>
<feature type="region of interest" description="Disordered" evidence="8">
    <location>
        <begin position="247"/>
        <end position="273"/>
    </location>
</feature>
<evidence type="ECO:0000256" key="4">
    <source>
        <dbReference type="ARBA" id="ARBA00022771"/>
    </source>
</evidence>
<dbReference type="GO" id="GO:0005634">
    <property type="term" value="C:nucleus"/>
    <property type="evidence" value="ECO:0007669"/>
    <property type="project" value="UniProtKB-SubCell"/>
</dbReference>
<dbReference type="Pfam" id="PF00096">
    <property type="entry name" value="zf-C2H2"/>
    <property type="match status" value="1"/>
</dbReference>
<feature type="compositionally biased region" description="Low complexity" evidence="8">
    <location>
        <begin position="85"/>
        <end position="107"/>
    </location>
</feature>
<feature type="region of interest" description="Disordered" evidence="8">
    <location>
        <begin position="1"/>
        <end position="29"/>
    </location>
</feature>
<feature type="compositionally biased region" description="Polar residues" evidence="8">
    <location>
        <begin position="44"/>
        <end position="68"/>
    </location>
</feature>
<keyword evidence="4 7" id="KW-0863">Zinc-finger</keyword>
<evidence type="ECO:0000256" key="1">
    <source>
        <dbReference type="ARBA" id="ARBA00004123"/>
    </source>
</evidence>
<evidence type="ECO:0000256" key="6">
    <source>
        <dbReference type="ARBA" id="ARBA00023242"/>
    </source>
</evidence>
<dbReference type="FunFam" id="3.30.160.60:FF:000145">
    <property type="entry name" value="Zinc finger protein 574"/>
    <property type="match status" value="1"/>
</dbReference>
<name>A0AAV5QHA4_9ASCO</name>
<sequence>MKASTSEFLTTQTPPINFGGSGLVRHSSGSFNRDSIKIASLLNPSTSSHFEPSSKFTSPHPSGNSTPSFGYDYPPLPSSQNQRFLSPTPISSSPDSLDSYPSSPPTSGMGSAFPPMSQNFTRLMHQSVPTGTVLAAGFTPVSQSPSPHSIPSSSWQQQQKLSALSSSIQNNPISSSPTIFQTNPFSPSSAAPRRFRCNICGKRYMTAAHLNRHETIHTGVRPYECPYPDCNSRFSRHDNCMQHFKTHNNPRGKTSRRMRKIKGKESQYPCSDP</sequence>
<evidence type="ECO:0000256" key="8">
    <source>
        <dbReference type="SAM" id="MobiDB-lite"/>
    </source>
</evidence>
<dbReference type="PANTHER" id="PTHR14003:SF19">
    <property type="entry name" value="YY2 TRANSCRIPTION FACTOR"/>
    <property type="match status" value="1"/>
</dbReference>
<feature type="region of interest" description="Disordered" evidence="8">
    <location>
        <begin position="44"/>
        <end position="117"/>
    </location>
</feature>
<evidence type="ECO:0000256" key="5">
    <source>
        <dbReference type="ARBA" id="ARBA00022833"/>
    </source>
</evidence>
<evidence type="ECO:0000256" key="7">
    <source>
        <dbReference type="PROSITE-ProRule" id="PRU00042"/>
    </source>
</evidence>
<dbReference type="InterPro" id="IPR036236">
    <property type="entry name" value="Znf_C2H2_sf"/>
</dbReference>
<proteinExistence type="predicted"/>
<dbReference type="RefSeq" id="XP_064850734.1">
    <property type="nucleotide sequence ID" value="XM_064994662.1"/>
</dbReference>
<dbReference type="GO" id="GO:0000981">
    <property type="term" value="F:DNA-binding transcription factor activity, RNA polymerase II-specific"/>
    <property type="evidence" value="ECO:0007669"/>
    <property type="project" value="TreeGrafter"/>
</dbReference>
<keyword evidence="6" id="KW-0539">Nucleus</keyword>
<keyword evidence="3" id="KW-0677">Repeat</keyword>
<reference evidence="10 11" key="1">
    <citation type="journal article" date="2023" name="Elife">
        <title>Identification of key yeast species and microbe-microbe interactions impacting larval growth of Drosophila in the wild.</title>
        <authorList>
            <person name="Mure A."/>
            <person name="Sugiura Y."/>
            <person name="Maeda R."/>
            <person name="Honda K."/>
            <person name="Sakurai N."/>
            <person name="Takahashi Y."/>
            <person name="Watada M."/>
            <person name="Katoh T."/>
            <person name="Gotoh A."/>
            <person name="Gotoh Y."/>
            <person name="Taniguchi I."/>
            <person name="Nakamura K."/>
            <person name="Hayashi T."/>
            <person name="Katayama T."/>
            <person name="Uemura T."/>
            <person name="Hattori Y."/>
        </authorList>
    </citation>
    <scope>NUCLEOTIDE SEQUENCE [LARGE SCALE GENOMIC DNA]</scope>
    <source>
        <strain evidence="10 11">SC-9</strain>
    </source>
</reference>
<keyword evidence="2" id="KW-0479">Metal-binding</keyword>
<feature type="compositionally biased region" description="Low complexity" evidence="8">
    <location>
        <begin position="140"/>
        <end position="165"/>
    </location>
</feature>
<dbReference type="GeneID" id="90071713"/>
<evidence type="ECO:0000313" key="11">
    <source>
        <dbReference type="Proteomes" id="UP001360560"/>
    </source>
</evidence>
<dbReference type="Proteomes" id="UP001360560">
    <property type="component" value="Unassembled WGS sequence"/>
</dbReference>
<dbReference type="SUPFAM" id="SSF57667">
    <property type="entry name" value="beta-beta-alpha zinc fingers"/>
    <property type="match status" value="1"/>
</dbReference>
<dbReference type="GO" id="GO:0000978">
    <property type="term" value="F:RNA polymerase II cis-regulatory region sequence-specific DNA binding"/>
    <property type="evidence" value="ECO:0007669"/>
    <property type="project" value="TreeGrafter"/>
</dbReference>
<feature type="domain" description="C2H2-type" evidence="9">
    <location>
        <begin position="195"/>
        <end position="222"/>
    </location>
</feature>
<comment type="subcellular location">
    <subcellularLocation>
        <location evidence="1">Nucleus</location>
    </subcellularLocation>
</comment>
<evidence type="ECO:0000256" key="3">
    <source>
        <dbReference type="ARBA" id="ARBA00022737"/>
    </source>
</evidence>
<gene>
    <name evidence="10" type="ORF">DASC09_010590</name>
</gene>
<comment type="caution">
    <text evidence="10">The sequence shown here is derived from an EMBL/GenBank/DDBJ whole genome shotgun (WGS) entry which is preliminary data.</text>
</comment>
<dbReference type="PROSITE" id="PS50157">
    <property type="entry name" value="ZINC_FINGER_C2H2_2"/>
    <property type="match status" value="2"/>
</dbReference>
<evidence type="ECO:0000256" key="2">
    <source>
        <dbReference type="ARBA" id="ARBA00022723"/>
    </source>
</evidence>
<evidence type="ECO:0000313" key="10">
    <source>
        <dbReference type="EMBL" id="GMM33734.1"/>
    </source>
</evidence>
<protein>
    <recommendedName>
        <fullName evidence="9">C2H2-type domain-containing protein</fullName>
    </recommendedName>
</protein>
<evidence type="ECO:0000259" key="9">
    <source>
        <dbReference type="PROSITE" id="PS50157"/>
    </source>
</evidence>
<keyword evidence="5" id="KW-0862">Zinc</keyword>